<protein>
    <submittedName>
        <fullName evidence="2">Uncharacterized protein</fullName>
    </submittedName>
</protein>
<name>A0A914Q9C5_9BILA</name>
<evidence type="ECO:0000313" key="2">
    <source>
        <dbReference type="WBParaSite" id="PDA_v2.g23757.t1"/>
    </source>
</evidence>
<dbReference type="InterPro" id="IPR019392">
    <property type="entry name" value="Miga"/>
</dbReference>
<organism evidence="1 2">
    <name type="scientific">Panagrolaimus davidi</name>
    <dbReference type="NCBI Taxonomy" id="227884"/>
    <lineage>
        <taxon>Eukaryota</taxon>
        <taxon>Metazoa</taxon>
        <taxon>Ecdysozoa</taxon>
        <taxon>Nematoda</taxon>
        <taxon>Chromadorea</taxon>
        <taxon>Rhabditida</taxon>
        <taxon>Tylenchina</taxon>
        <taxon>Panagrolaimomorpha</taxon>
        <taxon>Panagrolaimoidea</taxon>
        <taxon>Panagrolaimidae</taxon>
        <taxon>Panagrolaimus</taxon>
    </lineage>
</organism>
<reference evidence="2" key="1">
    <citation type="submission" date="2022-11" db="UniProtKB">
        <authorList>
            <consortium name="WormBaseParasite"/>
        </authorList>
    </citation>
    <scope>IDENTIFICATION</scope>
</reference>
<dbReference type="Pfam" id="PF10265">
    <property type="entry name" value="Miga"/>
    <property type="match status" value="1"/>
</dbReference>
<sequence>MKENILLTYSSRLDWYNNTIVELNKDNEFTTEPKHVAPDTFEFRILNVKGNFQIQTIKFDGGIAPFNKETMTFGPMKFFYDRSVTFEILINFEFYKVETFEYRLQISPARLLYLKEFDYFEEFIYLSNELTFKYLVMRYLDTYQLVVKNPLKIRINGKNEDFVIKTKEPDINIFLSFIIEHEALEKHWQIVDDYDIIEASERKNKISEQLKKEEVTVTDTEIENSAKCLLEKPKTKTISVATGDDSVSADEKMEQKSTSKLDNLPNALFYEALSRNENVKVRKLRTQLCGCKTDEEFLAKVYC</sequence>
<dbReference type="WBParaSite" id="PDA_v2.g23757.t1">
    <property type="protein sequence ID" value="PDA_v2.g23757.t1"/>
    <property type="gene ID" value="PDA_v2.g23757"/>
</dbReference>
<evidence type="ECO:0000313" key="1">
    <source>
        <dbReference type="Proteomes" id="UP000887578"/>
    </source>
</evidence>
<dbReference type="GO" id="GO:0008053">
    <property type="term" value="P:mitochondrial fusion"/>
    <property type="evidence" value="ECO:0007669"/>
    <property type="project" value="InterPro"/>
</dbReference>
<keyword evidence="1" id="KW-1185">Reference proteome</keyword>
<proteinExistence type="predicted"/>
<accession>A0A914Q9C5</accession>
<dbReference type="Proteomes" id="UP000887578">
    <property type="component" value="Unplaced"/>
</dbReference>
<dbReference type="AlphaFoldDB" id="A0A914Q9C5"/>